<evidence type="ECO:0000256" key="1">
    <source>
        <dbReference type="ARBA" id="ARBA00023015"/>
    </source>
</evidence>
<keyword evidence="2" id="KW-0238">DNA-binding</keyword>
<dbReference type="Proteomes" id="UP000517753">
    <property type="component" value="Unassembled WGS sequence"/>
</dbReference>
<keyword evidence="6" id="KW-1185">Reference proteome</keyword>
<reference evidence="5 6" key="1">
    <citation type="submission" date="2020-07" db="EMBL/GenBank/DDBJ databases">
        <authorList>
            <person name="Partida-Martinez L."/>
            <person name="Huntemann M."/>
            <person name="Clum A."/>
            <person name="Wang J."/>
            <person name="Palaniappan K."/>
            <person name="Ritter S."/>
            <person name="Chen I.-M."/>
            <person name="Stamatis D."/>
            <person name="Reddy T."/>
            <person name="O'Malley R."/>
            <person name="Daum C."/>
            <person name="Shapiro N."/>
            <person name="Ivanova N."/>
            <person name="Kyrpides N."/>
            <person name="Woyke T."/>
        </authorList>
    </citation>
    <scope>NUCLEOTIDE SEQUENCE [LARGE SCALE GENOMIC DNA]</scope>
    <source>
        <strain evidence="5 6">AS2.3</strain>
    </source>
</reference>
<evidence type="ECO:0000313" key="5">
    <source>
        <dbReference type="EMBL" id="NYD91163.1"/>
    </source>
</evidence>
<dbReference type="GO" id="GO:0043565">
    <property type="term" value="F:sequence-specific DNA binding"/>
    <property type="evidence" value="ECO:0007669"/>
    <property type="project" value="InterPro"/>
</dbReference>
<evidence type="ECO:0000259" key="4">
    <source>
        <dbReference type="PROSITE" id="PS01124"/>
    </source>
</evidence>
<dbReference type="InterPro" id="IPR018062">
    <property type="entry name" value="HTH_AraC-typ_CS"/>
</dbReference>
<dbReference type="InterPro" id="IPR018060">
    <property type="entry name" value="HTH_AraC"/>
</dbReference>
<dbReference type="InterPro" id="IPR009057">
    <property type="entry name" value="Homeodomain-like_sf"/>
</dbReference>
<gene>
    <name evidence="5" type="ORF">HD841_002970</name>
</gene>
<name>A0A7Y9FPN2_9SPHN</name>
<protein>
    <submittedName>
        <fullName evidence="5">Transcriptional regulator GlxA family with amidase domain</fullName>
    </submittedName>
</protein>
<dbReference type="EMBL" id="JACCBY010000004">
    <property type="protein sequence ID" value="NYD91163.1"/>
    <property type="molecule type" value="Genomic_DNA"/>
</dbReference>
<evidence type="ECO:0000256" key="3">
    <source>
        <dbReference type="ARBA" id="ARBA00023163"/>
    </source>
</evidence>
<feature type="domain" description="HTH araC/xylS-type" evidence="4">
    <location>
        <begin position="80"/>
        <end position="178"/>
    </location>
</feature>
<keyword evidence="1" id="KW-0805">Transcription regulation</keyword>
<evidence type="ECO:0000256" key="2">
    <source>
        <dbReference type="ARBA" id="ARBA00023125"/>
    </source>
</evidence>
<evidence type="ECO:0000313" key="6">
    <source>
        <dbReference type="Proteomes" id="UP000517753"/>
    </source>
</evidence>
<dbReference type="AlphaFoldDB" id="A0A7Y9FPN2"/>
<proteinExistence type="predicted"/>
<dbReference type="Pfam" id="PF12833">
    <property type="entry name" value="HTH_18"/>
    <property type="match status" value="1"/>
</dbReference>
<dbReference type="PROSITE" id="PS00041">
    <property type="entry name" value="HTH_ARAC_FAMILY_1"/>
    <property type="match status" value="1"/>
</dbReference>
<keyword evidence="3" id="KW-0804">Transcription</keyword>
<dbReference type="Gene3D" id="1.10.10.60">
    <property type="entry name" value="Homeodomain-like"/>
    <property type="match status" value="1"/>
</dbReference>
<dbReference type="SMART" id="SM00342">
    <property type="entry name" value="HTH_ARAC"/>
    <property type="match status" value="1"/>
</dbReference>
<dbReference type="PANTHER" id="PTHR46796:SF14">
    <property type="entry name" value="TRANSCRIPTIONAL REGULATORY PROTEIN"/>
    <property type="match status" value="1"/>
</dbReference>
<dbReference type="PROSITE" id="PS01124">
    <property type="entry name" value="HTH_ARAC_FAMILY_2"/>
    <property type="match status" value="1"/>
</dbReference>
<dbReference type="PANTHER" id="PTHR46796">
    <property type="entry name" value="HTH-TYPE TRANSCRIPTIONAL ACTIVATOR RHAS-RELATED"/>
    <property type="match status" value="1"/>
</dbReference>
<dbReference type="InterPro" id="IPR050204">
    <property type="entry name" value="AraC_XylS_family_regulators"/>
</dbReference>
<accession>A0A7Y9FPN2</accession>
<dbReference type="GO" id="GO:0003700">
    <property type="term" value="F:DNA-binding transcription factor activity"/>
    <property type="evidence" value="ECO:0007669"/>
    <property type="project" value="InterPro"/>
</dbReference>
<dbReference type="SUPFAM" id="SSF46689">
    <property type="entry name" value="Homeodomain-like"/>
    <property type="match status" value="2"/>
</dbReference>
<comment type="caution">
    <text evidence="5">The sequence shown here is derived from an EMBL/GenBank/DDBJ whole genome shotgun (WGS) entry which is preliminary data.</text>
</comment>
<reference evidence="5 6" key="2">
    <citation type="submission" date="2020-08" db="EMBL/GenBank/DDBJ databases">
        <title>The Agave Microbiome: Exploring the role of microbial communities in plant adaptations to desert environments.</title>
        <authorList>
            <person name="Partida-Martinez L.P."/>
        </authorList>
    </citation>
    <scope>NUCLEOTIDE SEQUENCE [LARGE SCALE GENOMIC DNA]</scope>
    <source>
        <strain evidence="5 6">AS2.3</strain>
    </source>
</reference>
<sequence length="183" mass="19770">MQTAFRTTLPDGPPPPAADAVTLVATARGALDREATGVVRACLDQLAGLLATHRTGRHPARIAMAPPPAIRGGLAPWQVRRVYALVEDELGTMITVEAMATAAQLSTAHFCRAFKSSTGHTPHAYLMHRRVLRAQALMLHTDDPLSAIACACGLADQSHLARLFRRLVGESPRAWRRRAQTGR</sequence>
<organism evidence="5 6">
    <name type="scientific">Sphingomonas melonis</name>
    <dbReference type="NCBI Taxonomy" id="152682"/>
    <lineage>
        <taxon>Bacteria</taxon>
        <taxon>Pseudomonadati</taxon>
        <taxon>Pseudomonadota</taxon>
        <taxon>Alphaproteobacteria</taxon>
        <taxon>Sphingomonadales</taxon>
        <taxon>Sphingomonadaceae</taxon>
        <taxon>Sphingomonas</taxon>
    </lineage>
</organism>